<feature type="compositionally biased region" description="Gly residues" evidence="7">
    <location>
        <begin position="436"/>
        <end position="449"/>
    </location>
</feature>
<evidence type="ECO:0000256" key="7">
    <source>
        <dbReference type="SAM" id="MobiDB-lite"/>
    </source>
</evidence>
<sequence>MEEPEQRFFHLLNPLRDLTRNWEVDVAAHLEEYLEELDNIVISFDGGKTTMNFAEAALLIQGSACIYSKKVEYLYSLVYQTLDMISDKKRSQKVTDVGQEGVDSDTSFAYKHNEEEFLSLDDIQSSSNINLHNNPQNMLHTSIMPLIPMCLIPTDEVERQGTPLYSQKGELLASRKDFRMNTSTPHHTGVFMLELSGLSSVDGTTIANTALNALHCQDAIDEEFSALQKAIGSNAGNGGGDNGNNVGFLPLADADGHDDMDDLPPLEELDPRDDPAAAEEVIDRQQVRPENKGYMLRERPIREFGEKAPPTKPQAVDPWGNMDIFAEGPPEKPFVKGRTFSLPPGLDPKATKQKRKRAVELMRFNDWFTKAYKAMAAPLWKKTSLLSFSELEELYWTNMRKAMATQLKIQKKLLLAGKPHAQDITRADSDDDGDDIGGGGDGGNQGQGARGESIPGVREIGRDPDFQDLPYGLDDYGDADDLNTTPHDVIGDVVPLQIGNEEQLKFEELVIRNVEMYMAASAGYAQDTALSRRIRDWDEMIMPTLQLQEDRGSCDIGSYCDRVIGRFERNSQSMRFADIVKDHEPFEACRYMLACLQLANDGNVAVGTTGVLHEALDTMELTLLSRELVRERIETYQAPSLARSAR</sequence>
<dbReference type="Proteomes" id="UP001318040">
    <property type="component" value="Chromosome 21"/>
</dbReference>
<keyword evidence="4" id="KW-0226">DNA condensation</keyword>
<dbReference type="PANTHER" id="PTHR14324">
    <property type="entry name" value="CONDENSIN-2 COMPLEX SUBUNIT H2"/>
    <property type="match status" value="1"/>
</dbReference>
<feature type="region of interest" description="Disordered" evidence="7">
    <location>
        <begin position="236"/>
        <end position="272"/>
    </location>
</feature>
<dbReference type="CTD" id="29781"/>
<keyword evidence="5" id="KW-0539">Nucleus</keyword>
<protein>
    <recommendedName>
        <fullName evidence="3">Condensin-2 complex subunit H2</fullName>
    </recommendedName>
    <alternativeName>
        <fullName evidence="6">Non-SMC condensin II complex subunit H2</fullName>
    </alternativeName>
</protein>
<proteinExistence type="inferred from homology"/>
<evidence type="ECO:0000259" key="9">
    <source>
        <dbReference type="Pfam" id="PF16858"/>
    </source>
</evidence>
<feature type="domain" description="Condensin II complex subunit H2 N-terminal" evidence="8">
    <location>
        <begin position="6"/>
        <end position="123"/>
    </location>
</feature>
<dbReference type="Pfam" id="PF16858">
    <property type="entry name" value="CNDH2_C"/>
    <property type="match status" value="1"/>
</dbReference>
<dbReference type="GO" id="GO:0003682">
    <property type="term" value="F:chromatin binding"/>
    <property type="evidence" value="ECO:0007669"/>
    <property type="project" value="TreeGrafter"/>
</dbReference>
<dbReference type="RefSeq" id="XP_032813835.1">
    <property type="nucleotide sequence ID" value="XM_032957944.1"/>
</dbReference>
<reference evidence="12 13" key="1">
    <citation type="submission" date="2025-04" db="UniProtKB">
        <authorList>
            <consortium name="RefSeq"/>
        </authorList>
    </citation>
    <scope>IDENTIFICATION</scope>
    <source>
        <tissue evidence="12 13">Sperm</tissue>
    </source>
</reference>
<comment type="subcellular location">
    <subcellularLocation>
        <location evidence="1">Nucleus</location>
    </subcellularLocation>
</comment>
<organism evidence="11 13">
    <name type="scientific">Petromyzon marinus</name>
    <name type="common">Sea lamprey</name>
    <dbReference type="NCBI Taxonomy" id="7757"/>
    <lineage>
        <taxon>Eukaryota</taxon>
        <taxon>Metazoa</taxon>
        <taxon>Chordata</taxon>
        <taxon>Craniata</taxon>
        <taxon>Vertebrata</taxon>
        <taxon>Cyclostomata</taxon>
        <taxon>Hyperoartia</taxon>
        <taxon>Petromyzontiformes</taxon>
        <taxon>Petromyzontidae</taxon>
        <taxon>Petromyzon</taxon>
    </lineage>
</organism>
<evidence type="ECO:0000259" key="8">
    <source>
        <dbReference type="Pfam" id="PF06278"/>
    </source>
</evidence>
<keyword evidence="11" id="KW-1185">Reference proteome</keyword>
<evidence type="ECO:0000256" key="5">
    <source>
        <dbReference type="ARBA" id="ARBA00023242"/>
    </source>
</evidence>
<comment type="similarity">
    <text evidence="2">Belongs to the CND2 H2 (condensin-2 subunit 2) family.</text>
</comment>
<dbReference type="Pfam" id="PF16869">
    <property type="entry name" value="CNDH2_M"/>
    <property type="match status" value="1"/>
</dbReference>
<name>A0AAJ7T9Q8_PETMA</name>
<evidence type="ECO:0000259" key="10">
    <source>
        <dbReference type="Pfam" id="PF16869"/>
    </source>
</evidence>
<feature type="compositionally biased region" description="Acidic residues" evidence="7">
    <location>
        <begin position="256"/>
        <end position="271"/>
    </location>
</feature>
<feature type="region of interest" description="Disordered" evidence="7">
    <location>
        <begin position="423"/>
        <end position="463"/>
    </location>
</feature>
<accession>A0AAJ7T9Q8</accession>
<evidence type="ECO:0000256" key="2">
    <source>
        <dbReference type="ARBA" id="ARBA00007844"/>
    </source>
</evidence>
<evidence type="ECO:0000313" key="11">
    <source>
        <dbReference type="Proteomes" id="UP001318040"/>
    </source>
</evidence>
<evidence type="ECO:0000313" key="13">
    <source>
        <dbReference type="RefSeq" id="XP_032813835.1"/>
    </source>
</evidence>
<dbReference type="PANTHER" id="PTHR14324:SF3">
    <property type="entry name" value="CONDENSIN-2 COMPLEX SUBUNIT H2"/>
    <property type="match status" value="1"/>
</dbReference>
<dbReference type="AlphaFoldDB" id="A0AAJ7T9Q8"/>
<evidence type="ECO:0000256" key="6">
    <source>
        <dbReference type="ARBA" id="ARBA00030479"/>
    </source>
</evidence>
<evidence type="ECO:0000256" key="3">
    <source>
        <dbReference type="ARBA" id="ARBA00016903"/>
    </source>
</evidence>
<feature type="domain" description="Condensin-2 complex subunit H2 C-terminal" evidence="9">
    <location>
        <begin position="506"/>
        <end position="632"/>
    </location>
</feature>
<dbReference type="GO" id="GO:0051306">
    <property type="term" value="P:mitotic sister chromatid separation"/>
    <property type="evidence" value="ECO:0007669"/>
    <property type="project" value="TreeGrafter"/>
</dbReference>
<dbReference type="KEGG" id="pmrn:116944372"/>
<feature type="compositionally biased region" description="Low complexity" evidence="7">
    <location>
        <begin position="243"/>
        <end position="253"/>
    </location>
</feature>
<dbReference type="InterPro" id="IPR009378">
    <property type="entry name" value="H2_N"/>
</dbReference>
<dbReference type="GO" id="GO:0005634">
    <property type="term" value="C:nucleus"/>
    <property type="evidence" value="ECO:0007669"/>
    <property type="project" value="UniProtKB-SubCell"/>
</dbReference>
<gene>
    <name evidence="12 13" type="primary">NCAPH2</name>
</gene>
<dbReference type="InterPro" id="IPR031719">
    <property type="entry name" value="H2_M"/>
</dbReference>
<dbReference type="GO" id="GO:0010032">
    <property type="term" value="P:meiotic chromosome condensation"/>
    <property type="evidence" value="ECO:0007669"/>
    <property type="project" value="TreeGrafter"/>
</dbReference>
<evidence type="ECO:0000313" key="12">
    <source>
        <dbReference type="RefSeq" id="XP_032813834.1"/>
    </source>
</evidence>
<dbReference type="Pfam" id="PF06278">
    <property type="entry name" value="CNDH2_N"/>
    <property type="match status" value="1"/>
</dbReference>
<dbReference type="RefSeq" id="XP_032813834.1">
    <property type="nucleotide sequence ID" value="XM_032957943.1"/>
</dbReference>
<feature type="domain" description="Condensin II complex subunit H2 middle" evidence="10">
    <location>
        <begin position="147"/>
        <end position="238"/>
    </location>
</feature>
<dbReference type="InterPro" id="IPR031737">
    <property type="entry name" value="CNDH2_C"/>
</dbReference>
<dbReference type="GO" id="GO:0000796">
    <property type="term" value="C:condensin complex"/>
    <property type="evidence" value="ECO:0007669"/>
    <property type="project" value="TreeGrafter"/>
</dbReference>
<dbReference type="InterPro" id="IPR031739">
    <property type="entry name" value="Ncaph2"/>
</dbReference>
<evidence type="ECO:0000256" key="4">
    <source>
        <dbReference type="ARBA" id="ARBA00023067"/>
    </source>
</evidence>
<evidence type="ECO:0000256" key="1">
    <source>
        <dbReference type="ARBA" id="ARBA00004123"/>
    </source>
</evidence>